<organism evidence="2 3">
    <name type="scientific">Streptomyces tamarix</name>
    <dbReference type="NCBI Taxonomy" id="3078565"/>
    <lineage>
        <taxon>Bacteria</taxon>
        <taxon>Bacillati</taxon>
        <taxon>Actinomycetota</taxon>
        <taxon>Actinomycetes</taxon>
        <taxon>Kitasatosporales</taxon>
        <taxon>Streptomycetaceae</taxon>
        <taxon>Streptomyces</taxon>
    </lineage>
</organism>
<reference evidence="2 3" key="1">
    <citation type="submission" date="2023-09" db="EMBL/GenBank/DDBJ databases">
        <title>Streptomyces sp. nov.: A antagonism against Alternaria gaisen Producing Streptochlin, Isolated from Tamarix root soil.</title>
        <authorList>
            <person name="Chen Y."/>
        </authorList>
    </citation>
    <scope>NUCLEOTIDE SEQUENCE [LARGE SCALE GENOMIC DNA]</scope>
    <source>
        <strain evidence="2 3">TRM76323</strain>
    </source>
</reference>
<protein>
    <submittedName>
        <fullName evidence="2">NAD(P)H-dependent oxidoreductase</fullName>
        <ecNumber evidence="2">1.-.-.-</ecNumber>
    </submittedName>
</protein>
<gene>
    <name evidence="2" type="ORF">RND61_21735</name>
</gene>
<dbReference type="SUPFAM" id="SSF52218">
    <property type="entry name" value="Flavoproteins"/>
    <property type="match status" value="1"/>
</dbReference>
<dbReference type="EMBL" id="JAWCTQ010000029">
    <property type="protein sequence ID" value="MDT9684656.1"/>
    <property type="molecule type" value="Genomic_DNA"/>
</dbReference>
<evidence type="ECO:0000313" key="2">
    <source>
        <dbReference type="EMBL" id="MDT9684656.1"/>
    </source>
</evidence>
<dbReference type="InterPro" id="IPR050712">
    <property type="entry name" value="NAD(P)H-dep_reductase"/>
</dbReference>
<comment type="caution">
    <text evidence="2">The sequence shown here is derived from an EMBL/GenBank/DDBJ whole genome shotgun (WGS) entry which is preliminary data.</text>
</comment>
<dbReference type="PANTHER" id="PTHR30543">
    <property type="entry name" value="CHROMATE REDUCTASE"/>
    <property type="match status" value="1"/>
</dbReference>
<name>A0ABU3QPX4_9ACTN</name>
<dbReference type="GO" id="GO:0016491">
    <property type="term" value="F:oxidoreductase activity"/>
    <property type="evidence" value="ECO:0007669"/>
    <property type="project" value="UniProtKB-KW"/>
</dbReference>
<dbReference type="PANTHER" id="PTHR30543:SF21">
    <property type="entry name" value="NAD(P)H-DEPENDENT FMN REDUCTASE LOT6"/>
    <property type="match status" value="1"/>
</dbReference>
<keyword evidence="2" id="KW-0560">Oxidoreductase</keyword>
<dbReference type="InterPro" id="IPR029039">
    <property type="entry name" value="Flavoprotein-like_sf"/>
</dbReference>
<dbReference type="InterPro" id="IPR005025">
    <property type="entry name" value="FMN_Rdtase-like_dom"/>
</dbReference>
<dbReference type="Proteomes" id="UP001250181">
    <property type="component" value="Unassembled WGS sequence"/>
</dbReference>
<sequence>MSSTTQRHPLSFLVMTGSRRADSFNTKLARLAVAAVEANGASATFASVRDFQVPDYDADAEAADGIPPGAERFRKRLHEVDALIVASPEYNASVPGVLKNLVDWTSRFRPQPFNEMQVLLLSASPSMVGGNRGLWALRVPLEHLGARVYPDMFSLAAAHTQLDDGGRIADGTLQERFEANIVNFMNLVEATTHYPCVKKAWVEYLGEHPDPEVDRVQAEANVQAEAG</sequence>
<dbReference type="Gene3D" id="3.40.50.360">
    <property type="match status" value="1"/>
</dbReference>
<keyword evidence="3" id="KW-1185">Reference proteome</keyword>
<evidence type="ECO:0000313" key="3">
    <source>
        <dbReference type="Proteomes" id="UP001250181"/>
    </source>
</evidence>
<proteinExistence type="predicted"/>
<dbReference type="RefSeq" id="WP_315879711.1">
    <property type="nucleotide sequence ID" value="NZ_JAWCTQ010000029.1"/>
</dbReference>
<accession>A0ABU3QPX4</accession>
<dbReference type="EC" id="1.-.-.-" evidence="2"/>
<feature type="domain" description="NADPH-dependent FMN reductase-like" evidence="1">
    <location>
        <begin position="12"/>
        <end position="159"/>
    </location>
</feature>
<evidence type="ECO:0000259" key="1">
    <source>
        <dbReference type="Pfam" id="PF03358"/>
    </source>
</evidence>
<dbReference type="Pfam" id="PF03358">
    <property type="entry name" value="FMN_red"/>
    <property type="match status" value="1"/>
</dbReference>